<dbReference type="EnsemblMetazoa" id="GBRI037072-RA">
    <property type="protein sequence ID" value="GBRI037072-PA"/>
    <property type="gene ID" value="GBRI037072"/>
</dbReference>
<comment type="similarity">
    <text evidence="6 7">Belongs to the ephrin family.</text>
</comment>
<dbReference type="InterPro" id="IPR001799">
    <property type="entry name" value="Ephrin_RBD"/>
</dbReference>
<dbReference type="STRING" id="37001.A0A1A9WYA5"/>
<evidence type="ECO:0000259" key="10">
    <source>
        <dbReference type="PROSITE" id="PS51551"/>
    </source>
</evidence>
<feature type="compositionally biased region" description="Low complexity" evidence="8">
    <location>
        <begin position="1"/>
        <end position="12"/>
    </location>
</feature>
<evidence type="ECO:0000313" key="12">
    <source>
        <dbReference type="Proteomes" id="UP000091820"/>
    </source>
</evidence>
<dbReference type="PANTHER" id="PTHR11304:SF29">
    <property type="entry name" value="EPHRIN"/>
    <property type="match status" value="1"/>
</dbReference>
<keyword evidence="9" id="KW-1133">Transmembrane helix</keyword>
<dbReference type="PANTHER" id="PTHR11304">
    <property type="entry name" value="EPHRIN"/>
    <property type="match status" value="1"/>
</dbReference>
<dbReference type="GO" id="GO:0007411">
    <property type="term" value="P:axon guidance"/>
    <property type="evidence" value="ECO:0007669"/>
    <property type="project" value="TreeGrafter"/>
</dbReference>
<accession>A0A1A9WYA5</accession>
<dbReference type="VEuPathDB" id="VectorBase:GBRI037072"/>
<dbReference type="AlphaFoldDB" id="A0A1A9WYA5"/>
<feature type="region of interest" description="Disordered" evidence="8">
    <location>
        <begin position="772"/>
        <end position="806"/>
    </location>
</feature>
<protein>
    <recommendedName>
        <fullName evidence="10">Ephrin RBD domain-containing protein</fullName>
    </recommendedName>
</protein>
<evidence type="ECO:0000256" key="9">
    <source>
        <dbReference type="SAM" id="Phobius"/>
    </source>
</evidence>
<feature type="region of interest" description="Disordered" evidence="8">
    <location>
        <begin position="521"/>
        <end position="543"/>
    </location>
</feature>
<sequence length="951" mass="105082">MATAAALSSQSLQDDHLKSQLPLTSPGPKIVKHLKHCNNSDYDTHNNKRAPSAYRSDAYKKDNTMCKNLPYMCSIEDNTKLLLLPRRSTLKSSSSLIQSHLATATSAKTPLKFIDRTSLLTVEPPPLQSICRKSSSDHILCSHISPQKQTCLTCSNTKQYFRKRMCNRAVFSHTESTLSSLSAKSSPPSFSWTKNNENYVATTTLNTIPETTTANSRLKSSTMAQIVSKGKHQSDGSSGVSGGSNCSLGLPLDLFCYKNKRKCYQFKQNTNRRKDEALRIFFIIFLVHHIKLWYRFIAATASPRILNQHSTLTGHQTVTAMIKVSDSTITSTASRKTLRLLPRLGATSFFTLVTIICLETILLSTMSSCAKTFYMHWNTSNSIFRIDNTDHIIDVNKGNLAFEFDQVHIICPVYEPGTFDNETEKYIIYNVSKVEYETCRITNADPRVIAICDKPQKLMFFTITFRPFTPQPGGLEFLPGNDYYFISTSSKDDLYRRIGGRCSTNNMKVVFKVCCAPEEKNKTTTSPQTIGGNKNNGGGTGASVQQVAPTDIGTTSVEDPNGLTNVKNIHSSHNNINAIGVNGISGGIMPNGVLNINAGGNNNNGLQMNPVLNSPSSTSINTNVDQFNRIPIQTNNLNVLGNNIGGNNVGLGNHGNGIILTHGNNGVNTIPTGGIGVMGQYPSHGYHGQSGIRINNVPSSHHINHKNSNGKDENVKDVSNYDDTGLMEIGFGNNYFIPPVINTNHSNIVQSTLNWPVWGKGNDNTTYTYKPNNISSNSSQENTNIFSPTSHKPTNEKGRNDHYDKHPNEVVKNEELTYNSGASNRVSRIFFIDWTSDILKAILSSSKPTIATALHLITQLQENVQNCIDHVFAIYFKSFVLYSLSPICKLAVTIFVIFKILGYIFLLKTMTLIRKYPILKSNDPANGNLIISYSLPENNSSINFKILADTR</sequence>
<feature type="compositionally biased region" description="Polar residues" evidence="8">
    <location>
        <begin position="772"/>
        <end position="792"/>
    </location>
</feature>
<feature type="compositionally biased region" description="Basic and acidic residues" evidence="8">
    <location>
        <begin position="793"/>
        <end position="806"/>
    </location>
</feature>
<evidence type="ECO:0000256" key="7">
    <source>
        <dbReference type="RuleBase" id="RU004375"/>
    </source>
</evidence>
<dbReference type="GO" id="GO:0005886">
    <property type="term" value="C:plasma membrane"/>
    <property type="evidence" value="ECO:0007669"/>
    <property type="project" value="TreeGrafter"/>
</dbReference>
<dbReference type="PROSITE" id="PS51551">
    <property type="entry name" value="EPHRIN_RBD_2"/>
    <property type="match status" value="1"/>
</dbReference>
<reference evidence="12" key="1">
    <citation type="submission" date="2014-03" db="EMBL/GenBank/DDBJ databases">
        <authorList>
            <person name="Aksoy S."/>
            <person name="Warren W."/>
            <person name="Wilson R.K."/>
        </authorList>
    </citation>
    <scope>NUCLEOTIDE SEQUENCE [LARGE SCALE GENOMIC DNA]</scope>
    <source>
        <strain evidence="12">IAEA</strain>
    </source>
</reference>
<dbReference type="SUPFAM" id="SSF49503">
    <property type="entry name" value="Cupredoxins"/>
    <property type="match status" value="1"/>
</dbReference>
<organism evidence="11 12">
    <name type="scientific">Glossina brevipalpis</name>
    <dbReference type="NCBI Taxonomy" id="37001"/>
    <lineage>
        <taxon>Eukaryota</taxon>
        <taxon>Metazoa</taxon>
        <taxon>Ecdysozoa</taxon>
        <taxon>Arthropoda</taxon>
        <taxon>Hexapoda</taxon>
        <taxon>Insecta</taxon>
        <taxon>Pterygota</taxon>
        <taxon>Neoptera</taxon>
        <taxon>Endopterygota</taxon>
        <taxon>Diptera</taxon>
        <taxon>Brachycera</taxon>
        <taxon>Muscomorpha</taxon>
        <taxon>Hippoboscoidea</taxon>
        <taxon>Glossinidae</taxon>
        <taxon>Glossina</taxon>
    </lineage>
</organism>
<dbReference type="Gene3D" id="2.60.40.420">
    <property type="entry name" value="Cupredoxins - blue copper proteins"/>
    <property type="match status" value="1"/>
</dbReference>
<evidence type="ECO:0000256" key="1">
    <source>
        <dbReference type="ARBA" id="ARBA00004370"/>
    </source>
</evidence>
<evidence type="ECO:0000256" key="6">
    <source>
        <dbReference type="PROSITE-ProRule" id="PRU00884"/>
    </source>
</evidence>
<evidence type="ECO:0000256" key="2">
    <source>
        <dbReference type="ARBA" id="ARBA00022729"/>
    </source>
</evidence>
<name>A0A1A9WYA5_9MUSC</name>
<dbReference type="Proteomes" id="UP000091820">
    <property type="component" value="Unassembled WGS sequence"/>
</dbReference>
<evidence type="ECO:0000256" key="5">
    <source>
        <dbReference type="ARBA" id="ARBA00023180"/>
    </source>
</evidence>
<dbReference type="PRINTS" id="PR01347">
    <property type="entry name" value="EPHRIN"/>
</dbReference>
<keyword evidence="9" id="KW-0812">Transmembrane</keyword>
<comment type="caution">
    <text evidence="6">Lacks conserved residue(s) required for the propagation of feature annotation.</text>
</comment>
<feature type="transmembrane region" description="Helical" evidence="9">
    <location>
        <begin position="879"/>
        <end position="906"/>
    </location>
</feature>
<evidence type="ECO:0000313" key="11">
    <source>
        <dbReference type="EnsemblMetazoa" id="GBRI037072-PA"/>
    </source>
</evidence>
<keyword evidence="3 7" id="KW-0472">Membrane</keyword>
<keyword evidence="4" id="KW-1015">Disulfide bond</keyword>
<comment type="subcellular location">
    <subcellularLocation>
        <location evidence="1">Membrane</location>
    </subcellularLocation>
</comment>
<keyword evidence="2" id="KW-0732">Signal</keyword>
<keyword evidence="5" id="KW-0325">Glycoprotein</keyword>
<dbReference type="GO" id="GO:0046875">
    <property type="term" value="F:ephrin receptor binding"/>
    <property type="evidence" value="ECO:0007669"/>
    <property type="project" value="TreeGrafter"/>
</dbReference>
<dbReference type="Pfam" id="PF00812">
    <property type="entry name" value="Ephrin"/>
    <property type="match status" value="1"/>
</dbReference>
<dbReference type="FunFam" id="2.60.40.420:FF:000054">
    <property type="entry name" value="Uncharacterized protein, isoform A"/>
    <property type="match status" value="1"/>
</dbReference>
<evidence type="ECO:0000256" key="4">
    <source>
        <dbReference type="ARBA" id="ARBA00023157"/>
    </source>
</evidence>
<reference evidence="11" key="2">
    <citation type="submission" date="2020-05" db="UniProtKB">
        <authorList>
            <consortium name="EnsemblMetazoa"/>
        </authorList>
    </citation>
    <scope>IDENTIFICATION</scope>
    <source>
        <strain evidence="11">IAEA</strain>
    </source>
</reference>
<dbReference type="InterPro" id="IPR031328">
    <property type="entry name" value="Ephrin"/>
</dbReference>
<evidence type="ECO:0000256" key="3">
    <source>
        <dbReference type="ARBA" id="ARBA00023136"/>
    </source>
</evidence>
<dbReference type="CDD" id="cd02675">
    <property type="entry name" value="Ephrin_ectodomain"/>
    <property type="match status" value="1"/>
</dbReference>
<feature type="domain" description="Ephrin RBD" evidence="10">
    <location>
        <begin position="370"/>
        <end position="513"/>
    </location>
</feature>
<feature type="region of interest" description="Disordered" evidence="8">
    <location>
        <begin position="1"/>
        <end position="29"/>
    </location>
</feature>
<dbReference type="GO" id="GO:0048013">
    <property type="term" value="P:ephrin receptor signaling pathway"/>
    <property type="evidence" value="ECO:0007669"/>
    <property type="project" value="TreeGrafter"/>
</dbReference>
<evidence type="ECO:0000256" key="8">
    <source>
        <dbReference type="SAM" id="MobiDB-lite"/>
    </source>
</evidence>
<proteinExistence type="inferred from homology"/>
<dbReference type="InterPro" id="IPR008972">
    <property type="entry name" value="Cupredoxin"/>
</dbReference>
<keyword evidence="12" id="KW-1185">Reference proteome</keyword>